<dbReference type="EMBL" id="JBJQOH010000007">
    <property type="protein sequence ID" value="KAL3679131.1"/>
    <property type="molecule type" value="Genomic_DNA"/>
</dbReference>
<dbReference type="Proteomes" id="UP001633002">
    <property type="component" value="Unassembled WGS sequence"/>
</dbReference>
<organism evidence="1 2">
    <name type="scientific">Riccia sorocarpa</name>
    <dbReference type="NCBI Taxonomy" id="122646"/>
    <lineage>
        <taxon>Eukaryota</taxon>
        <taxon>Viridiplantae</taxon>
        <taxon>Streptophyta</taxon>
        <taxon>Embryophyta</taxon>
        <taxon>Marchantiophyta</taxon>
        <taxon>Marchantiopsida</taxon>
        <taxon>Marchantiidae</taxon>
        <taxon>Marchantiales</taxon>
        <taxon>Ricciaceae</taxon>
        <taxon>Riccia</taxon>
    </lineage>
</organism>
<protein>
    <submittedName>
        <fullName evidence="1">Uncharacterized protein</fullName>
    </submittedName>
</protein>
<evidence type="ECO:0000313" key="2">
    <source>
        <dbReference type="Proteomes" id="UP001633002"/>
    </source>
</evidence>
<evidence type="ECO:0000313" key="1">
    <source>
        <dbReference type="EMBL" id="KAL3679131.1"/>
    </source>
</evidence>
<accession>A0ABD3GKD5</accession>
<comment type="caution">
    <text evidence="1">The sequence shown here is derived from an EMBL/GenBank/DDBJ whole genome shotgun (WGS) entry which is preliminary data.</text>
</comment>
<keyword evidence="2" id="KW-1185">Reference proteome</keyword>
<sequence length="536" mass="60457">MRNAAECQAEEIKRKALEEADLIGSSARLSVEGTPRASTMVERNVEIEASMILRFAQTFASEARAEATKVLDDARAEAEQLLSSARADVGAIPSSCSALVGDKEKLRRERDAIRKRVKYWKSRSTDESHGVQQLGVAERDLGSRTIRRIVTELINLFTRRTRTSSLTSKRLVCERFWIHRTMKSLQPSSLGCSKLDLSVSTGIKDMRNTLQKVKSSRRTDYLAAKHNLILALAGENVVTKRYQTSLARALGVKRKNFFKGAKARAALDSNQTQRFPTGVRKTRSDKFSGAVVAVVEDFWRSKSRVSPRKDDEIRKRIAPKVYETHQVHWIEETEVLLRLNPTLLNVREMCCFCPSCTDEDWENCSNLEYTGPWTLHNVHPRKPADVVDYAIGYGQGIPDQSDEGTIADLVEVGDFLDVEAEWPKDYSVEFWILQYTKPLHVLANTTTDAYGETHEEGSSVLEGMWYQQFGKSPTCFVQYPSAPVSVVVAGQVIHVRFALQPTGVLNGSPSFKLSKDTLEGILDSLQRYYVQRIYNY</sequence>
<gene>
    <name evidence="1" type="ORF">R1sor_022087</name>
</gene>
<reference evidence="1 2" key="1">
    <citation type="submission" date="2024-09" db="EMBL/GenBank/DDBJ databases">
        <title>Chromosome-scale assembly of Riccia sorocarpa.</title>
        <authorList>
            <person name="Paukszto L."/>
        </authorList>
    </citation>
    <scope>NUCLEOTIDE SEQUENCE [LARGE SCALE GENOMIC DNA]</scope>
    <source>
        <strain evidence="1">LP-2024</strain>
        <tissue evidence="1">Aerial parts of the thallus</tissue>
    </source>
</reference>
<name>A0ABD3GKD5_9MARC</name>
<dbReference type="AlphaFoldDB" id="A0ABD3GKD5"/>
<proteinExistence type="predicted"/>